<gene>
    <name evidence="2" type="ORF">QBC33DRAFT_209729</name>
</gene>
<dbReference type="AlphaFoldDB" id="A0AAJ0BTF4"/>
<proteinExistence type="predicted"/>
<protein>
    <submittedName>
        <fullName evidence="2">Uncharacterized protein</fullName>
    </submittedName>
</protein>
<evidence type="ECO:0000313" key="2">
    <source>
        <dbReference type="EMBL" id="KAK1764169.1"/>
    </source>
</evidence>
<feature type="region of interest" description="Disordered" evidence="1">
    <location>
        <begin position="1"/>
        <end position="29"/>
    </location>
</feature>
<feature type="compositionally biased region" description="Basic residues" evidence="1">
    <location>
        <begin position="81"/>
        <end position="95"/>
    </location>
</feature>
<evidence type="ECO:0000313" key="3">
    <source>
        <dbReference type="Proteomes" id="UP001244011"/>
    </source>
</evidence>
<reference evidence="2" key="1">
    <citation type="submission" date="2023-06" db="EMBL/GenBank/DDBJ databases">
        <title>Genome-scale phylogeny and comparative genomics of the fungal order Sordariales.</title>
        <authorList>
            <consortium name="Lawrence Berkeley National Laboratory"/>
            <person name="Hensen N."/>
            <person name="Bonometti L."/>
            <person name="Westerberg I."/>
            <person name="Brannstrom I.O."/>
            <person name="Guillou S."/>
            <person name="Cros-Aarteil S."/>
            <person name="Calhoun S."/>
            <person name="Haridas S."/>
            <person name="Kuo A."/>
            <person name="Mondo S."/>
            <person name="Pangilinan J."/>
            <person name="Riley R."/>
            <person name="Labutti K."/>
            <person name="Andreopoulos B."/>
            <person name="Lipzen A."/>
            <person name="Chen C."/>
            <person name="Yanf M."/>
            <person name="Daum C."/>
            <person name="Ng V."/>
            <person name="Clum A."/>
            <person name="Steindorff A."/>
            <person name="Ohm R."/>
            <person name="Martin F."/>
            <person name="Silar P."/>
            <person name="Natvig D."/>
            <person name="Lalanne C."/>
            <person name="Gautier V."/>
            <person name="Ament-Velasquez S.L."/>
            <person name="Kruys A."/>
            <person name="Hutchinson M.I."/>
            <person name="Powell A.J."/>
            <person name="Barry K."/>
            <person name="Miller A.N."/>
            <person name="Grigoriev I.V."/>
            <person name="Debuchy R."/>
            <person name="Gladieux P."/>
            <person name="Thoren M.H."/>
            <person name="Johannesson H."/>
        </authorList>
    </citation>
    <scope>NUCLEOTIDE SEQUENCE</scope>
    <source>
        <strain evidence="2">8032-3</strain>
    </source>
</reference>
<dbReference type="GeneID" id="85305833"/>
<evidence type="ECO:0000256" key="1">
    <source>
        <dbReference type="SAM" id="MobiDB-lite"/>
    </source>
</evidence>
<keyword evidence="3" id="KW-1185">Reference proteome</keyword>
<name>A0AAJ0BTF4_9PEZI</name>
<feature type="compositionally biased region" description="Low complexity" evidence="1">
    <location>
        <begin position="103"/>
        <end position="122"/>
    </location>
</feature>
<comment type="caution">
    <text evidence="2">The sequence shown here is derived from an EMBL/GenBank/DDBJ whole genome shotgun (WGS) entry which is preliminary data.</text>
</comment>
<dbReference type="RefSeq" id="XP_060280382.1">
    <property type="nucleotide sequence ID" value="XM_060422646.1"/>
</dbReference>
<sequence>MHWARMTETRQLSGRSERRLLRGLPDPNLPARLSMPKLNGWDMFELSMRDIQDHYSKHHFSAAEYVAYCIEYIRVGQSISPRRHRDQPGSRGHRLAAREPRARFAARSTASRRWSRTTSPPGTRRLARVREQMRGEGIDAALSSGGGERGLDALLLCDCKGLGQHYAAQAGYPVVCIPVGLDADGFSRWDCRCSARRGGRRGWSGGWAGAIEDPVEPRGWVEAHPRLGLRTWGPENIPIEKVGTKGGGELPLSTGPRRCLRRQRGWGCRICRCRVGNGKSVPNYYARSRPWR</sequence>
<dbReference type="EMBL" id="MU839022">
    <property type="protein sequence ID" value="KAK1764169.1"/>
    <property type="molecule type" value="Genomic_DNA"/>
</dbReference>
<dbReference type="Proteomes" id="UP001244011">
    <property type="component" value="Unassembled WGS sequence"/>
</dbReference>
<feature type="region of interest" description="Disordered" evidence="1">
    <location>
        <begin position="80"/>
        <end position="122"/>
    </location>
</feature>
<organism evidence="2 3">
    <name type="scientific">Phialemonium atrogriseum</name>
    <dbReference type="NCBI Taxonomy" id="1093897"/>
    <lineage>
        <taxon>Eukaryota</taxon>
        <taxon>Fungi</taxon>
        <taxon>Dikarya</taxon>
        <taxon>Ascomycota</taxon>
        <taxon>Pezizomycotina</taxon>
        <taxon>Sordariomycetes</taxon>
        <taxon>Sordariomycetidae</taxon>
        <taxon>Cephalothecales</taxon>
        <taxon>Cephalothecaceae</taxon>
        <taxon>Phialemonium</taxon>
    </lineage>
</organism>
<accession>A0AAJ0BTF4</accession>